<dbReference type="GO" id="GO:0006629">
    <property type="term" value="P:lipid metabolic process"/>
    <property type="evidence" value="ECO:0007669"/>
    <property type="project" value="TreeGrafter"/>
</dbReference>
<keyword evidence="2" id="KW-1015">Disulfide bond</keyword>
<organism evidence="6">
    <name type="scientific">Spodoptera frugiperda</name>
    <name type="common">Fall armyworm</name>
    <dbReference type="NCBI Taxonomy" id="7108"/>
    <lineage>
        <taxon>Eukaryota</taxon>
        <taxon>Metazoa</taxon>
        <taxon>Ecdysozoa</taxon>
        <taxon>Arthropoda</taxon>
        <taxon>Hexapoda</taxon>
        <taxon>Insecta</taxon>
        <taxon>Pterygota</taxon>
        <taxon>Neoptera</taxon>
        <taxon>Endopterygota</taxon>
        <taxon>Lepidoptera</taxon>
        <taxon>Glossata</taxon>
        <taxon>Ditrysia</taxon>
        <taxon>Noctuoidea</taxon>
        <taxon>Noctuidae</taxon>
        <taxon>Amphipyrinae</taxon>
        <taxon>Spodoptera</taxon>
    </lineage>
</organism>
<dbReference type="InterPro" id="IPR003057">
    <property type="entry name" value="Invtbrt_color"/>
</dbReference>
<evidence type="ECO:0000256" key="2">
    <source>
        <dbReference type="ARBA" id="ARBA00023157"/>
    </source>
</evidence>
<dbReference type="GO" id="GO:0005737">
    <property type="term" value="C:cytoplasm"/>
    <property type="evidence" value="ECO:0007669"/>
    <property type="project" value="TreeGrafter"/>
</dbReference>
<dbReference type="SUPFAM" id="SSF50814">
    <property type="entry name" value="Lipocalins"/>
    <property type="match status" value="1"/>
</dbReference>
<evidence type="ECO:0000256" key="1">
    <source>
        <dbReference type="ARBA" id="ARBA00006889"/>
    </source>
</evidence>
<evidence type="ECO:0000313" key="6">
    <source>
        <dbReference type="EMBL" id="SOQ43102.1"/>
    </source>
</evidence>
<dbReference type="GO" id="GO:0000302">
    <property type="term" value="P:response to reactive oxygen species"/>
    <property type="evidence" value="ECO:0007669"/>
    <property type="project" value="TreeGrafter"/>
</dbReference>
<dbReference type="GO" id="GO:0031409">
    <property type="term" value="F:pigment binding"/>
    <property type="evidence" value="ECO:0007669"/>
    <property type="project" value="InterPro"/>
</dbReference>
<dbReference type="InterPro" id="IPR022271">
    <property type="entry name" value="Lipocalin_ApoD"/>
</dbReference>
<reference evidence="6" key="1">
    <citation type="submission" date="2016-07" db="EMBL/GenBank/DDBJ databases">
        <authorList>
            <person name="Bretaudeau A."/>
        </authorList>
    </citation>
    <scope>NUCLEOTIDE SEQUENCE</scope>
    <source>
        <strain evidence="6">Rice</strain>
        <tissue evidence="6">Whole body</tissue>
    </source>
</reference>
<dbReference type="AlphaFoldDB" id="A0A2H1VRJ6"/>
<evidence type="ECO:0000259" key="5">
    <source>
        <dbReference type="Pfam" id="PF00061"/>
    </source>
</evidence>
<feature type="transmembrane region" description="Helical" evidence="4">
    <location>
        <begin position="6"/>
        <end position="26"/>
    </location>
</feature>
<name>A0A2H1VRJ6_SPOFR</name>
<dbReference type="Gene3D" id="2.40.128.20">
    <property type="match status" value="1"/>
</dbReference>
<gene>
    <name evidence="6" type="ORF">SFRICE_003430</name>
</gene>
<keyword evidence="4" id="KW-1133">Transmembrane helix</keyword>
<keyword evidence="4" id="KW-0812">Transmembrane</keyword>
<sequence>MCRQQYLLHLLLVIYVVFCGGQVLQFGKCPDVKTMQYFDVEAFLGQWYEIERFPIWYEQYGDCAYKRLQYCGRRVEIEHVYVRDGVQFVLHLNTTYIPGHEAVFEIHESNIDPIGIPFSVISTDYKNYAVVYGCKNNESLGLKYISAWILSRQSTLPEEYLKLAYRDVNSVPYVSQIYMEKVNHSASRCTSHWTAHIQPIYFNEDEQN</sequence>
<evidence type="ECO:0000256" key="4">
    <source>
        <dbReference type="SAM" id="Phobius"/>
    </source>
</evidence>
<dbReference type="InterPro" id="IPR012674">
    <property type="entry name" value="Calycin"/>
</dbReference>
<proteinExistence type="inferred from homology"/>
<dbReference type="EMBL" id="ODYU01003843">
    <property type="protein sequence ID" value="SOQ43102.1"/>
    <property type="molecule type" value="Genomic_DNA"/>
</dbReference>
<protein>
    <submittedName>
        <fullName evidence="6">SFRICE_003430</fullName>
    </submittedName>
</protein>
<dbReference type="PANTHER" id="PTHR10612:SF34">
    <property type="entry name" value="APOLIPOPROTEIN D"/>
    <property type="match status" value="1"/>
</dbReference>
<dbReference type="PIRSF" id="PIRSF036893">
    <property type="entry name" value="Lipocalin_ApoD"/>
    <property type="match status" value="1"/>
</dbReference>
<dbReference type="Pfam" id="PF00061">
    <property type="entry name" value="Lipocalin"/>
    <property type="match status" value="1"/>
</dbReference>
<evidence type="ECO:0000256" key="3">
    <source>
        <dbReference type="PIRNR" id="PIRNR036893"/>
    </source>
</evidence>
<keyword evidence="4" id="KW-0472">Membrane</keyword>
<dbReference type="PANTHER" id="PTHR10612">
    <property type="entry name" value="APOLIPOPROTEIN D"/>
    <property type="match status" value="1"/>
</dbReference>
<feature type="domain" description="Lipocalin/cytosolic fatty-acid binding" evidence="5">
    <location>
        <begin position="45"/>
        <end position="168"/>
    </location>
</feature>
<dbReference type="InterPro" id="IPR000566">
    <property type="entry name" value="Lipocln_cytosolic_FA-bd_dom"/>
</dbReference>
<dbReference type="PRINTS" id="PR01273">
    <property type="entry name" value="INVTBRTCOLOR"/>
</dbReference>
<accession>A0A2H1VRJ6</accession>
<comment type="similarity">
    <text evidence="1 3">Belongs to the calycin superfamily. Lipocalin family.</text>
</comment>